<dbReference type="Pfam" id="PF00343">
    <property type="entry name" value="Phosphorylase"/>
    <property type="match status" value="1"/>
</dbReference>
<evidence type="ECO:0000256" key="5">
    <source>
        <dbReference type="RuleBase" id="RU000587"/>
    </source>
</evidence>
<dbReference type="EC" id="2.4.1.1" evidence="5"/>
<dbReference type="EMBL" id="KK116704">
    <property type="protein sequence ID" value="KFM68539.1"/>
    <property type="molecule type" value="Genomic_DNA"/>
</dbReference>
<gene>
    <name evidence="6" type="ORF">X975_23388</name>
</gene>
<dbReference type="Gene3D" id="3.40.50.2000">
    <property type="entry name" value="Glycogen Phosphorylase B"/>
    <property type="match status" value="1"/>
</dbReference>
<comment type="cofactor">
    <cofactor evidence="5">
        <name>pyridoxal 5'-phosphate</name>
        <dbReference type="ChEBI" id="CHEBI:597326"/>
    </cofactor>
</comment>
<comment type="similarity">
    <text evidence="1 5">Belongs to the glycogen phosphorylase family.</text>
</comment>
<keyword evidence="5" id="KW-0663">Pyridoxal phosphate</keyword>
<accession>A0A087TTV0</accession>
<dbReference type="OrthoDB" id="6418214at2759"/>
<evidence type="ECO:0000256" key="1">
    <source>
        <dbReference type="ARBA" id="ARBA00006047"/>
    </source>
</evidence>
<keyword evidence="5" id="KW-0328">Glycosyltransferase</keyword>
<organism evidence="6 7">
    <name type="scientific">Stegodyphus mimosarum</name>
    <name type="common">African social velvet spider</name>
    <dbReference type="NCBI Taxonomy" id="407821"/>
    <lineage>
        <taxon>Eukaryota</taxon>
        <taxon>Metazoa</taxon>
        <taxon>Ecdysozoa</taxon>
        <taxon>Arthropoda</taxon>
        <taxon>Chelicerata</taxon>
        <taxon>Arachnida</taxon>
        <taxon>Araneae</taxon>
        <taxon>Araneomorphae</taxon>
        <taxon>Entelegynae</taxon>
        <taxon>Eresoidea</taxon>
        <taxon>Eresidae</taxon>
        <taxon>Stegodyphus</taxon>
    </lineage>
</organism>
<comment type="function">
    <text evidence="3 5">Allosteric enzyme that catalyzes the rate-limiting step in glycogen catabolism, the phosphorolytic cleavage of glycogen to produce glucose-1-phosphate, and plays a central role in maintaining cellular and organismal glucose homeostasis.</text>
</comment>
<dbReference type="GO" id="GO:0030170">
    <property type="term" value="F:pyridoxal phosphate binding"/>
    <property type="evidence" value="ECO:0007669"/>
    <property type="project" value="TreeGrafter"/>
</dbReference>
<dbReference type="PANTHER" id="PTHR11468:SF3">
    <property type="entry name" value="GLYCOGEN PHOSPHORYLASE, LIVER FORM"/>
    <property type="match status" value="1"/>
</dbReference>
<dbReference type="GO" id="GO:0005980">
    <property type="term" value="P:glycogen catabolic process"/>
    <property type="evidence" value="ECO:0007669"/>
    <property type="project" value="TreeGrafter"/>
</dbReference>
<dbReference type="SUPFAM" id="SSF53756">
    <property type="entry name" value="UDP-Glycosyltransferase/glycogen phosphorylase"/>
    <property type="match status" value="1"/>
</dbReference>
<dbReference type="PANTHER" id="PTHR11468">
    <property type="entry name" value="GLYCOGEN PHOSPHORYLASE"/>
    <property type="match status" value="1"/>
</dbReference>
<evidence type="ECO:0000256" key="4">
    <source>
        <dbReference type="ARBA" id="ARBA00046783"/>
    </source>
</evidence>
<feature type="non-terminal residue" evidence="6">
    <location>
        <position position="160"/>
    </location>
</feature>
<dbReference type="Proteomes" id="UP000054359">
    <property type="component" value="Unassembled WGS sequence"/>
</dbReference>
<keyword evidence="7" id="KW-1185">Reference proteome</keyword>
<keyword evidence="5" id="KW-0119">Carbohydrate metabolism</keyword>
<name>A0A087TTV0_STEMI</name>
<protein>
    <recommendedName>
        <fullName evidence="5">Alpha-1,4 glucan phosphorylase</fullName>
        <ecNumber evidence="5">2.4.1.1</ecNumber>
    </recommendedName>
</protein>
<proteinExistence type="inferred from homology"/>
<dbReference type="STRING" id="407821.A0A087TTV0"/>
<evidence type="ECO:0000313" key="7">
    <source>
        <dbReference type="Proteomes" id="UP000054359"/>
    </source>
</evidence>
<comment type="subunit">
    <text evidence="4">Homodimer; enzymatically active. Interacts with PPP1R3B; recruits the phosphatase PP1 which dephosphorylates and inactivates PYGL/glycogen phosphorylase.</text>
</comment>
<dbReference type="OMA" id="WTIHEYA"/>
<reference evidence="6 7" key="1">
    <citation type="submission" date="2013-11" db="EMBL/GenBank/DDBJ databases">
        <title>Genome sequencing of Stegodyphus mimosarum.</title>
        <authorList>
            <person name="Bechsgaard J."/>
        </authorList>
    </citation>
    <scope>NUCLEOTIDE SEQUENCE [LARGE SCALE GENOMIC DNA]</scope>
</reference>
<dbReference type="GO" id="GO:0008184">
    <property type="term" value="F:glycogen phosphorylase activity"/>
    <property type="evidence" value="ECO:0007669"/>
    <property type="project" value="InterPro"/>
</dbReference>
<comment type="catalytic activity">
    <reaction evidence="2">
        <text>[(1-&gt;4)-alpha-D-glucosyl](n) + phosphate = [(1-&gt;4)-alpha-D-glucosyl](n-1) + alpha-D-glucose 1-phosphate</text>
        <dbReference type="Rhea" id="RHEA:41732"/>
        <dbReference type="Rhea" id="RHEA-COMP:9584"/>
        <dbReference type="Rhea" id="RHEA-COMP:9586"/>
        <dbReference type="ChEBI" id="CHEBI:15444"/>
        <dbReference type="ChEBI" id="CHEBI:43474"/>
        <dbReference type="ChEBI" id="CHEBI:58601"/>
        <dbReference type="EC" id="2.4.1.1"/>
    </reaction>
    <physiologicalReaction direction="left-to-right" evidence="2">
        <dbReference type="Rhea" id="RHEA:41733"/>
    </physiologicalReaction>
</comment>
<evidence type="ECO:0000256" key="3">
    <source>
        <dbReference type="ARBA" id="ARBA00037413"/>
    </source>
</evidence>
<dbReference type="InterPro" id="IPR000811">
    <property type="entry name" value="Glyco_trans_35"/>
</dbReference>
<sequence>MKFMLNGAITIGTLDGANIEMRDEMGAENIFIFGMTVEEVKALQQKGYNAMEYYEKNPELKRCIDQIKCGYYSPNNVDQFKDLVDVLLKYDRFYVLADYEAYVKCQEKVSRTYMDGNKWTAMAIKNIASAGYFSSDRTIIEYAKDIWGIKPTRAKLPDPH</sequence>
<evidence type="ECO:0000256" key="2">
    <source>
        <dbReference type="ARBA" id="ARBA00036074"/>
    </source>
</evidence>
<evidence type="ECO:0000313" key="6">
    <source>
        <dbReference type="EMBL" id="KFM68539.1"/>
    </source>
</evidence>
<dbReference type="AlphaFoldDB" id="A0A087TTV0"/>
<dbReference type="GO" id="GO:0005737">
    <property type="term" value="C:cytoplasm"/>
    <property type="evidence" value="ECO:0007669"/>
    <property type="project" value="TreeGrafter"/>
</dbReference>
<keyword evidence="5" id="KW-0808">Transferase</keyword>